<organism evidence="9 10">
    <name type="scientific">Riemerella anatipestifer</name>
    <name type="common">Moraxella anatipestifer</name>
    <dbReference type="NCBI Taxonomy" id="34085"/>
    <lineage>
        <taxon>Bacteria</taxon>
        <taxon>Pseudomonadati</taxon>
        <taxon>Bacteroidota</taxon>
        <taxon>Flavobacteriia</taxon>
        <taxon>Flavobacteriales</taxon>
        <taxon>Weeksellaceae</taxon>
        <taxon>Riemerella</taxon>
    </lineage>
</organism>
<dbReference type="Gene3D" id="2.30.30.60">
    <property type="match status" value="1"/>
</dbReference>
<accession>A0A1S7DQC3</accession>
<evidence type="ECO:0000313" key="9">
    <source>
        <dbReference type="EMBL" id="AQY21306.1"/>
    </source>
</evidence>
<dbReference type="AlphaFoldDB" id="A0A1S7DQC3"/>
<dbReference type="PANTHER" id="PTHR30414:SF0">
    <property type="entry name" value="MINICONDUCTANCE MECHANOSENSITIVE CHANNEL YBDG"/>
    <property type="match status" value="1"/>
</dbReference>
<proteinExistence type="inferred from homology"/>
<evidence type="ECO:0000256" key="4">
    <source>
        <dbReference type="ARBA" id="ARBA00022989"/>
    </source>
</evidence>
<dbReference type="GO" id="GO:0012505">
    <property type="term" value="C:endomembrane system"/>
    <property type="evidence" value="ECO:0007669"/>
    <property type="project" value="UniProtKB-SubCell"/>
</dbReference>
<dbReference type="InterPro" id="IPR006685">
    <property type="entry name" value="MscS_channel_2nd"/>
</dbReference>
<dbReference type="InterPro" id="IPR049278">
    <property type="entry name" value="MS_channel_C"/>
</dbReference>
<keyword evidence="3 6" id="KW-0812">Transmembrane</keyword>
<dbReference type="GO" id="GO:0008381">
    <property type="term" value="F:mechanosensitive monoatomic ion channel activity"/>
    <property type="evidence" value="ECO:0007669"/>
    <property type="project" value="InterPro"/>
</dbReference>
<dbReference type="SUPFAM" id="SSF50182">
    <property type="entry name" value="Sm-like ribonucleoproteins"/>
    <property type="match status" value="1"/>
</dbReference>
<comment type="similarity">
    <text evidence="2">Belongs to the MscS (TC 1.A.23) family.</text>
</comment>
<evidence type="ECO:0000259" key="8">
    <source>
        <dbReference type="Pfam" id="PF21082"/>
    </source>
</evidence>
<keyword evidence="5 6" id="KW-0472">Membrane</keyword>
<name>A0A1S7DQC3_RIEAN</name>
<dbReference type="EMBL" id="CP011859">
    <property type="protein sequence ID" value="AQY21306.1"/>
    <property type="molecule type" value="Genomic_DNA"/>
</dbReference>
<evidence type="ECO:0000256" key="1">
    <source>
        <dbReference type="ARBA" id="ARBA00004127"/>
    </source>
</evidence>
<dbReference type="GO" id="GO:0005886">
    <property type="term" value="C:plasma membrane"/>
    <property type="evidence" value="ECO:0007669"/>
    <property type="project" value="TreeGrafter"/>
</dbReference>
<sequence>MSSKQTYFLIFANMNEELKDTKDFLQKISDQVHFWIKAEMPDGAILVCQIIAKLSLLLTILLVLDFLFKFSFNALFLIFRKYTQKPILKAFYESKISNSVAHFFAIGVTQEMIYSVFYRHPKSHSILETFFSLMFVVAFSILYFRLLKATEKYYVLKGDFYRITGIRAVTQSLKILGYIIFSFIGISVLFHIKASTILGSLGAMTAVILLVFRDTILGFVTGIHVSTSKNLKVGDWIGIPKYNIEGTIEDINLLTTKIQNFDKTVSTIPTYDLLSTEIKNLQIMSETNTRRIKKAIIFNIKSFKFIDDEMMVNLSNINLIKDYLEEKKAKISEAKKGIPNSSEIINGPQLTNIGTFRVYALNYLKNNENIEQESPLMVRQLEITAQGLPLEIYCFTNDSKWENYEQIQADIFDHLLVAAQKFDLEVMQVSLKV</sequence>
<evidence type="ECO:0000256" key="5">
    <source>
        <dbReference type="ARBA" id="ARBA00023136"/>
    </source>
</evidence>
<evidence type="ECO:0000313" key="10">
    <source>
        <dbReference type="Proteomes" id="UP000189883"/>
    </source>
</evidence>
<feature type="domain" description="Mechanosensitive ion channel MscS" evidence="7">
    <location>
        <begin position="214"/>
        <end position="282"/>
    </location>
</feature>
<comment type="subcellular location">
    <subcellularLocation>
        <location evidence="1">Endomembrane system</location>
        <topology evidence="1">Multi-pass membrane protein</topology>
    </subcellularLocation>
</comment>
<evidence type="ECO:0000256" key="6">
    <source>
        <dbReference type="SAM" id="Phobius"/>
    </source>
</evidence>
<feature type="transmembrane region" description="Helical" evidence="6">
    <location>
        <begin position="198"/>
        <end position="220"/>
    </location>
</feature>
<feature type="transmembrane region" description="Helical" evidence="6">
    <location>
        <begin position="130"/>
        <end position="147"/>
    </location>
</feature>
<protein>
    <submittedName>
        <fullName evidence="9">Miniconductance mechanosensitive channel YbdG</fullName>
    </submittedName>
</protein>
<dbReference type="Pfam" id="PF21082">
    <property type="entry name" value="MS_channel_3rd"/>
    <property type="match status" value="1"/>
</dbReference>
<dbReference type="PANTHER" id="PTHR30414">
    <property type="entry name" value="MINICONDUCTANCE MECHANOSENSITIVE CHANNEL YBDG"/>
    <property type="match status" value="1"/>
</dbReference>
<evidence type="ECO:0000256" key="3">
    <source>
        <dbReference type="ARBA" id="ARBA00022692"/>
    </source>
</evidence>
<reference evidence="9 10" key="1">
    <citation type="submission" date="2015-06" db="EMBL/GenBank/DDBJ databases">
        <title>R. anatipestifer strain HXb2 is the most virulent strain so far, and the genome sequence would help us uncover the pathogenesis.</title>
        <authorList>
            <person name="Hu Q."/>
            <person name="Qi J."/>
            <person name="Bo H."/>
            <person name="Liu G."/>
            <person name="Tao M."/>
            <person name="Ding Y."/>
            <person name="Xue Y."/>
        </authorList>
    </citation>
    <scope>NUCLEOTIDE SEQUENCE [LARGE SCALE GENOMIC DNA]</scope>
    <source>
        <strain evidence="9 10">HXb2</strain>
    </source>
</reference>
<gene>
    <name evidence="9" type="primary">ybdG</name>
    <name evidence="9" type="ORF">AB406_0346</name>
</gene>
<dbReference type="InterPro" id="IPR030192">
    <property type="entry name" value="YbdG"/>
</dbReference>
<keyword evidence="4 6" id="KW-1133">Transmembrane helix</keyword>
<feature type="transmembrane region" description="Helical" evidence="6">
    <location>
        <begin position="175"/>
        <end position="192"/>
    </location>
</feature>
<dbReference type="GO" id="GO:0071470">
    <property type="term" value="P:cellular response to osmotic stress"/>
    <property type="evidence" value="ECO:0007669"/>
    <property type="project" value="InterPro"/>
</dbReference>
<dbReference type="InterPro" id="IPR010920">
    <property type="entry name" value="LSM_dom_sf"/>
</dbReference>
<feature type="transmembrane region" description="Helical" evidence="6">
    <location>
        <begin position="56"/>
        <end position="79"/>
    </location>
</feature>
<evidence type="ECO:0000256" key="2">
    <source>
        <dbReference type="ARBA" id="ARBA00008017"/>
    </source>
</evidence>
<dbReference type="Pfam" id="PF00924">
    <property type="entry name" value="MS_channel_2nd"/>
    <property type="match status" value="1"/>
</dbReference>
<feature type="domain" description="Mechanosensitive ion channel MscS C-terminal" evidence="8">
    <location>
        <begin position="363"/>
        <end position="424"/>
    </location>
</feature>
<dbReference type="Proteomes" id="UP000189883">
    <property type="component" value="Chromosome"/>
</dbReference>
<evidence type="ECO:0000259" key="7">
    <source>
        <dbReference type="Pfam" id="PF00924"/>
    </source>
</evidence>
<dbReference type="InterPro" id="IPR023408">
    <property type="entry name" value="MscS_beta-dom_sf"/>
</dbReference>